<feature type="compositionally biased region" description="Basic and acidic residues" evidence="1">
    <location>
        <begin position="268"/>
        <end position="299"/>
    </location>
</feature>
<feature type="compositionally biased region" description="Pro residues" evidence="1">
    <location>
        <begin position="140"/>
        <end position="149"/>
    </location>
</feature>
<name>A0AAD5DLJ2_9CHLO</name>
<reference evidence="2" key="1">
    <citation type="submission" date="2020-11" db="EMBL/GenBank/DDBJ databases">
        <title>Chlorella ohadii genome sequencing and assembly.</title>
        <authorList>
            <person name="Murik O."/>
            <person name="Treves H."/>
            <person name="Kedem I."/>
            <person name="Shotland Y."/>
            <person name="Kaplan A."/>
        </authorList>
    </citation>
    <scope>NUCLEOTIDE SEQUENCE</scope>
    <source>
        <strain evidence="2">1</strain>
    </source>
</reference>
<sequence length="413" mass="43850">MGRDKGQAKGKGGSAASASAAKGDSTVQLLLRADECPICGHDVAVSEEQHILGTCGACAGHPYHIDCVQEHLEKTLKPMIREGGYGTKAWEKVQQKIKVRPCDMFATNGTSQRLPVNCPACKSGVMLAADMVKPVRKLTPAPPLAPPKQPRSQQQQQQPAAPAPKKGPVTPQPSGSALVRQQAAAARASLAGNSLGTRSGSGLARAGSSASSGGGGAASAVPRPDPIPSRPTWLRLCKSVAEDERCYVYNCPFCHSVEEQQEREAEYLKEQKEAARQRRAAELEQHRQEQEQREQRQREQQQAAARQEEQEDEEAEVAMAQALCAAAEERQAAMRLEALAREEAALQLSDDALALMKRHKRKSCIASLCEMGYGAADAGAAAEASGCELSAAAGLLLDGGLSGKDSTVVSVTR</sequence>
<proteinExistence type="predicted"/>
<dbReference type="Proteomes" id="UP001205105">
    <property type="component" value="Unassembled WGS sequence"/>
</dbReference>
<keyword evidence="3" id="KW-1185">Reference proteome</keyword>
<evidence type="ECO:0000256" key="1">
    <source>
        <dbReference type="SAM" id="MobiDB-lite"/>
    </source>
</evidence>
<gene>
    <name evidence="2" type="ORF">COHA_007755</name>
</gene>
<evidence type="ECO:0000313" key="2">
    <source>
        <dbReference type="EMBL" id="KAI7838493.1"/>
    </source>
</evidence>
<evidence type="ECO:0000313" key="3">
    <source>
        <dbReference type="Proteomes" id="UP001205105"/>
    </source>
</evidence>
<feature type="compositionally biased region" description="Low complexity" evidence="1">
    <location>
        <begin position="150"/>
        <end position="168"/>
    </location>
</feature>
<feature type="region of interest" description="Disordered" evidence="1">
    <location>
        <begin position="137"/>
        <end position="231"/>
    </location>
</feature>
<dbReference type="AlphaFoldDB" id="A0AAD5DLJ2"/>
<feature type="region of interest" description="Disordered" evidence="1">
    <location>
        <begin position="268"/>
        <end position="314"/>
    </location>
</feature>
<feature type="compositionally biased region" description="Low complexity" evidence="1">
    <location>
        <begin position="176"/>
        <end position="191"/>
    </location>
</feature>
<dbReference type="EMBL" id="JADXDR010000125">
    <property type="protein sequence ID" value="KAI7838493.1"/>
    <property type="molecule type" value="Genomic_DNA"/>
</dbReference>
<comment type="caution">
    <text evidence="2">The sequence shown here is derived from an EMBL/GenBank/DDBJ whole genome shotgun (WGS) entry which is preliminary data.</text>
</comment>
<protein>
    <submittedName>
        <fullName evidence="2">Uncharacterized protein</fullName>
    </submittedName>
</protein>
<feature type="compositionally biased region" description="Low complexity" evidence="1">
    <location>
        <begin position="200"/>
        <end position="211"/>
    </location>
</feature>
<organism evidence="2 3">
    <name type="scientific">Chlorella ohadii</name>
    <dbReference type="NCBI Taxonomy" id="2649997"/>
    <lineage>
        <taxon>Eukaryota</taxon>
        <taxon>Viridiplantae</taxon>
        <taxon>Chlorophyta</taxon>
        <taxon>core chlorophytes</taxon>
        <taxon>Trebouxiophyceae</taxon>
        <taxon>Chlorellales</taxon>
        <taxon>Chlorellaceae</taxon>
        <taxon>Chlorella clade</taxon>
        <taxon>Chlorella</taxon>
    </lineage>
</organism>
<accession>A0AAD5DLJ2</accession>